<gene>
    <name evidence="1" type="ORF">DWX90_15110</name>
</gene>
<proteinExistence type="predicted"/>
<comment type="caution">
    <text evidence="1">The sequence shown here is derived from an EMBL/GenBank/DDBJ whole genome shotgun (WGS) entry which is preliminary data.</text>
</comment>
<sequence>MVQVRAEGPQEGVWSLLAKVQLNRINQDGISTLQPLKQRGLQTALLPSAALTYVRIRSV</sequence>
<evidence type="ECO:0000313" key="2">
    <source>
        <dbReference type="Proteomes" id="UP000286113"/>
    </source>
</evidence>
<dbReference type="Proteomes" id="UP000286113">
    <property type="component" value="Unassembled WGS sequence"/>
</dbReference>
<accession>A0AA92TJ93</accession>
<dbReference type="AlphaFoldDB" id="A0AA92TJ93"/>
<reference evidence="1 2" key="1">
    <citation type="submission" date="2018-08" db="EMBL/GenBank/DDBJ databases">
        <title>A genome reference for cultivated species of the human gut microbiota.</title>
        <authorList>
            <person name="Zou Y."/>
            <person name="Xue W."/>
            <person name="Luo G."/>
        </authorList>
    </citation>
    <scope>NUCLEOTIDE SEQUENCE [LARGE SCALE GENOMIC DNA]</scope>
    <source>
        <strain evidence="1 2">AF22-1</strain>
    </source>
</reference>
<dbReference type="EMBL" id="QRVN01000048">
    <property type="protein sequence ID" value="RGS44914.1"/>
    <property type="molecule type" value="Genomic_DNA"/>
</dbReference>
<evidence type="ECO:0000313" key="1">
    <source>
        <dbReference type="EMBL" id="RGS44914.1"/>
    </source>
</evidence>
<protein>
    <submittedName>
        <fullName evidence="1">Uncharacterized protein</fullName>
    </submittedName>
</protein>
<name>A0AA92TJ93_9BACT</name>
<organism evidence="1 2">
    <name type="scientific">Segatella copri</name>
    <dbReference type="NCBI Taxonomy" id="165179"/>
    <lineage>
        <taxon>Bacteria</taxon>
        <taxon>Pseudomonadati</taxon>
        <taxon>Bacteroidota</taxon>
        <taxon>Bacteroidia</taxon>
        <taxon>Bacteroidales</taxon>
        <taxon>Prevotellaceae</taxon>
        <taxon>Segatella</taxon>
    </lineage>
</organism>